<evidence type="ECO:0000313" key="1">
    <source>
        <dbReference type="EMBL" id="WMV24091.1"/>
    </source>
</evidence>
<dbReference type="EMBL" id="CP133615">
    <property type="protein sequence ID" value="WMV24091.1"/>
    <property type="molecule type" value="Genomic_DNA"/>
</dbReference>
<name>A0AAF0QIV8_SOLVR</name>
<proteinExistence type="predicted"/>
<sequence>MNLELRELSSIGKIIPRAFEKYLEVHLTQPELGGMSV</sequence>
<gene>
    <name evidence="1" type="ORF">MTR67_017476</name>
</gene>
<accession>A0AAF0QIV8</accession>
<protein>
    <submittedName>
        <fullName evidence="1">Uncharacterized protein</fullName>
    </submittedName>
</protein>
<evidence type="ECO:0000313" key="2">
    <source>
        <dbReference type="Proteomes" id="UP001234989"/>
    </source>
</evidence>
<reference evidence="1" key="1">
    <citation type="submission" date="2023-08" db="EMBL/GenBank/DDBJ databases">
        <title>A de novo genome assembly of Solanum verrucosum Schlechtendal, a Mexican diploid species geographically isolated from the other diploid A-genome species in potato relatives.</title>
        <authorList>
            <person name="Hosaka K."/>
        </authorList>
    </citation>
    <scope>NUCLEOTIDE SEQUENCE</scope>
    <source>
        <tissue evidence="1">Young leaves</tissue>
    </source>
</reference>
<dbReference type="AlphaFoldDB" id="A0AAF0QIV8"/>
<organism evidence="1 2">
    <name type="scientific">Solanum verrucosum</name>
    <dbReference type="NCBI Taxonomy" id="315347"/>
    <lineage>
        <taxon>Eukaryota</taxon>
        <taxon>Viridiplantae</taxon>
        <taxon>Streptophyta</taxon>
        <taxon>Embryophyta</taxon>
        <taxon>Tracheophyta</taxon>
        <taxon>Spermatophyta</taxon>
        <taxon>Magnoliopsida</taxon>
        <taxon>eudicotyledons</taxon>
        <taxon>Gunneridae</taxon>
        <taxon>Pentapetalae</taxon>
        <taxon>asterids</taxon>
        <taxon>lamiids</taxon>
        <taxon>Solanales</taxon>
        <taxon>Solanaceae</taxon>
        <taxon>Solanoideae</taxon>
        <taxon>Solaneae</taxon>
        <taxon>Solanum</taxon>
    </lineage>
</organism>
<dbReference type="Proteomes" id="UP001234989">
    <property type="component" value="Chromosome 4"/>
</dbReference>
<keyword evidence="2" id="KW-1185">Reference proteome</keyword>